<evidence type="ECO:0000256" key="1">
    <source>
        <dbReference type="SAM" id="Phobius"/>
    </source>
</evidence>
<keyword evidence="1" id="KW-0812">Transmembrane</keyword>
<dbReference type="InterPro" id="IPR036259">
    <property type="entry name" value="MFS_trans_sf"/>
</dbReference>
<feature type="transmembrane region" description="Helical" evidence="1">
    <location>
        <begin position="384"/>
        <end position="406"/>
    </location>
</feature>
<accession>A0ABW1IBF5</accession>
<dbReference type="RefSeq" id="WP_379567141.1">
    <property type="nucleotide sequence ID" value="NZ_JBHSQK010000041.1"/>
</dbReference>
<feature type="transmembrane region" description="Helical" evidence="1">
    <location>
        <begin position="231"/>
        <end position="253"/>
    </location>
</feature>
<keyword evidence="3" id="KW-1185">Reference proteome</keyword>
<dbReference type="InterPro" id="IPR011701">
    <property type="entry name" value="MFS"/>
</dbReference>
<dbReference type="Gene3D" id="1.20.1250.20">
    <property type="entry name" value="MFS general substrate transporter like domains"/>
    <property type="match status" value="2"/>
</dbReference>
<feature type="transmembrane region" description="Helical" evidence="1">
    <location>
        <begin position="57"/>
        <end position="83"/>
    </location>
</feature>
<organism evidence="2 3">
    <name type="scientific">Pseudonocardia lutea</name>
    <dbReference type="NCBI Taxonomy" id="2172015"/>
    <lineage>
        <taxon>Bacteria</taxon>
        <taxon>Bacillati</taxon>
        <taxon>Actinomycetota</taxon>
        <taxon>Actinomycetes</taxon>
        <taxon>Pseudonocardiales</taxon>
        <taxon>Pseudonocardiaceae</taxon>
        <taxon>Pseudonocardia</taxon>
    </lineage>
</organism>
<dbReference type="InterPro" id="IPR052524">
    <property type="entry name" value="MFS_Cyanate_Porter"/>
</dbReference>
<evidence type="ECO:0000313" key="3">
    <source>
        <dbReference type="Proteomes" id="UP001596119"/>
    </source>
</evidence>
<dbReference type="PANTHER" id="PTHR23523">
    <property type="match status" value="1"/>
</dbReference>
<evidence type="ECO:0000313" key="2">
    <source>
        <dbReference type="EMBL" id="MFC5950006.1"/>
    </source>
</evidence>
<dbReference type="Pfam" id="PF07690">
    <property type="entry name" value="MFS_1"/>
    <property type="match status" value="1"/>
</dbReference>
<dbReference type="Proteomes" id="UP001596119">
    <property type="component" value="Unassembled WGS sequence"/>
</dbReference>
<dbReference type="PANTHER" id="PTHR23523:SF2">
    <property type="entry name" value="2-NITROIMIDAZOLE TRANSPORTER"/>
    <property type="match status" value="1"/>
</dbReference>
<sequence length="411" mass="41087">MTATHETPHAPVQSPPRAVAPALLVAAILLLALNLRGPIVAVSPVTGAIRADLGIDAGTAGLLTSLPVLCFGLATPLASALLARTGLGRGVLVALGVLLAGTVVRSLDGLPAAVAGTLLIGAAITVGNVAVPVVIGRDLPRQAGAVLGLYTAALNVGSMITLSLTVPIAGATDWRFALASWGVLVLVAAAVWWWATRSLPEAAPAGPADDGTDGTDGSAVAAGPVWWRRPVVWGLTVAFAGQAFAYYGVTAWLPLLLSDELGMTDSAAGVSSSIFQIAAIVGAFGVPVLLRACPSPRIVVAVVCAAWAALPLGLLLAPQGWVVWCALGGAAQGGGITVIFSLVVRRARDLVENRRMSALVQGGGYTVAATGPSVVGAVHEATGAWSAPLLVVLAAVLVLFTAGLAASGRTG</sequence>
<feature type="transmembrane region" description="Helical" evidence="1">
    <location>
        <begin position="147"/>
        <end position="170"/>
    </location>
</feature>
<comment type="caution">
    <text evidence="2">The sequence shown here is derived from an EMBL/GenBank/DDBJ whole genome shotgun (WGS) entry which is preliminary data.</text>
</comment>
<feature type="transmembrane region" description="Helical" evidence="1">
    <location>
        <begin position="321"/>
        <end position="344"/>
    </location>
</feature>
<keyword evidence="1" id="KW-0472">Membrane</keyword>
<feature type="transmembrane region" description="Helical" evidence="1">
    <location>
        <begin position="297"/>
        <end position="315"/>
    </location>
</feature>
<keyword evidence="1" id="KW-1133">Transmembrane helix</keyword>
<feature type="transmembrane region" description="Helical" evidence="1">
    <location>
        <begin position="113"/>
        <end position="135"/>
    </location>
</feature>
<protein>
    <submittedName>
        <fullName evidence="2">CynX/NimT family MFS transporter</fullName>
    </submittedName>
</protein>
<feature type="transmembrane region" description="Helical" evidence="1">
    <location>
        <begin position="90"/>
        <end position="107"/>
    </location>
</feature>
<dbReference type="SUPFAM" id="SSF103473">
    <property type="entry name" value="MFS general substrate transporter"/>
    <property type="match status" value="1"/>
</dbReference>
<feature type="transmembrane region" description="Helical" evidence="1">
    <location>
        <begin position="273"/>
        <end position="290"/>
    </location>
</feature>
<gene>
    <name evidence="2" type="ORF">ACFQH9_17170</name>
</gene>
<name>A0ABW1IBF5_9PSEU</name>
<proteinExistence type="predicted"/>
<feature type="transmembrane region" description="Helical" evidence="1">
    <location>
        <begin position="356"/>
        <end position="378"/>
    </location>
</feature>
<feature type="transmembrane region" description="Helical" evidence="1">
    <location>
        <begin position="176"/>
        <end position="195"/>
    </location>
</feature>
<reference evidence="3" key="1">
    <citation type="journal article" date="2019" name="Int. J. Syst. Evol. Microbiol.">
        <title>The Global Catalogue of Microorganisms (GCM) 10K type strain sequencing project: providing services to taxonomists for standard genome sequencing and annotation.</title>
        <authorList>
            <consortium name="The Broad Institute Genomics Platform"/>
            <consortium name="The Broad Institute Genome Sequencing Center for Infectious Disease"/>
            <person name="Wu L."/>
            <person name="Ma J."/>
        </authorList>
    </citation>
    <scope>NUCLEOTIDE SEQUENCE [LARGE SCALE GENOMIC DNA]</scope>
    <source>
        <strain evidence="3">CGMCC 4.7397</strain>
    </source>
</reference>
<dbReference type="EMBL" id="JBHSQK010000041">
    <property type="protein sequence ID" value="MFC5950006.1"/>
    <property type="molecule type" value="Genomic_DNA"/>
</dbReference>